<dbReference type="Gene3D" id="2.60.40.10">
    <property type="entry name" value="Immunoglobulins"/>
    <property type="match status" value="2"/>
</dbReference>
<organism evidence="10 11">
    <name type="scientific">Photobacterium aphoticum</name>
    <dbReference type="NCBI Taxonomy" id="754436"/>
    <lineage>
        <taxon>Bacteria</taxon>
        <taxon>Pseudomonadati</taxon>
        <taxon>Pseudomonadota</taxon>
        <taxon>Gammaproteobacteria</taxon>
        <taxon>Vibrionales</taxon>
        <taxon>Vibrionaceae</taxon>
        <taxon>Photobacterium</taxon>
    </lineage>
</organism>
<dbReference type="SMART" id="SM00495">
    <property type="entry name" value="ChtBD3"/>
    <property type="match status" value="2"/>
</dbReference>
<evidence type="ECO:0000256" key="5">
    <source>
        <dbReference type="ARBA" id="ARBA00023277"/>
    </source>
</evidence>
<evidence type="ECO:0000313" key="11">
    <source>
        <dbReference type="Proteomes" id="UP000036426"/>
    </source>
</evidence>
<gene>
    <name evidence="10" type="ORF">ABT58_04295</name>
</gene>
<dbReference type="InterPro" id="IPR036573">
    <property type="entry name" value="CBM_sf_5/12"/>
</dbReference>
<feature type="signal peptide" evidence="8">
    <location>
        <begin position="1"/>
        <end position="28"/>
    </location>
</feature>
<dbReference type="GO" id="GO:0008061">
    <property type="term" value="F:chitin binding"/>
    <property type="evidence" value="ECO:0007669"/>
    <property type="project" value="InterPro"/>
</dbReference>
<dbReference type="EC" id="3.2.1.14" evidence="2"/>
<evidence type="ECO:0000256" key="6">
    <source>
        <dbReference type="ARBA" id="ARBA00023326"/>
    </source>
</evidence>
<dbReference type="InterPro" id="IPR050314">
    <property type="entry name" value="Glycosyl_Hydrlase_18"/>
</dbReference>
<keyword evidence="11" id="KW-1185">Reference proteome</keyword>
<keyword evidence="4" id="KW-0146">Chitin degradation</keyword>
<dbReference type="RefSeq" id="WP_047873134.1">
    <property type="nucleotide sequence ID" value="NZ_BMYC01000001.1"/>
</dbReference>
<dbReference type="GO" id="GO:0000272">
    <property type="term" value="P:polysaccharide catabolic process"/>
    <property type="evidence" value="ECO:0007669"/>
    <property type="project" value="UniProtKB-KW"/>
</dbReference>
<evidence type="ECO:0000256" key="4">
    <source>
        <dbReference type="ARBA" id="ARBA00023024"/>
    </source>
</evidence>
<evidence type="ECO:0000256" key="7">
    <source>
        <dbReference type="SAM" id="MobiDB-lite"/>
    </source>
</evidence>
<dbReference type="InterPro" id="IPR029070">
    <property type="entry name" value="Chitinase_insertion_sf"/>
</dbReference>
<dbReference type="InterPro" id="IPR011583">
    <property type="entry name" value="Chitinase_II/V-like_cat"/>
</dbReference>
<name>A0A0J1JIB2_9GAMM</name>
<evidence type="ECO:0000256" key="3">
    <source>
        <dbReference type="ARBA" id="ARBA00022801"/>
    </source>
</evidence>
<dbReference type="PANTHER" id="PTHR11177:SF317">
    <property type="entry name" value="CHITINASE 12-RELATED"/>
    <property type="match status" value="1"/>
</dbReference>
<dbReference type="GO" id="GO:0006032">
    <property type="term" value="P:chitin catabolic process"/>
    <property type="evidence" value="ECO:0007669"/>
    <property type="project" value="UniProtKB-KW"/>
</dbReference>
<keyword evidence="8" id="KW-0732">Signal</keyword>
<dbReference type="PATRIC" id="fig|754436.4.peg.918"/>
<dbReference type="SUPFAM" id="SSF51445">
    <property type="entry name" value="(Trans)glycosidases"/>
    <property type="match status" value="1"/>
</dbReference>
<keyword evidence="6" id="KW-0624">Polysaccharide degradation</keyword>
<evidence type="ECO:0000256" key="2">
    <source>
        <dbReference type="ARBA" id="ARBA00012729"/>
    </source>
</evidence>
<dbReference type="Proteomes" id="UP000036426">
    <property type="component" value="Unassembled WGS sequence"/>
</dbReference>
<dbReference type="InterPro" id="IPR001223">
    <property type="entry name" value="Glyco_hydro18_cat"/>
</dbReference>
<protein>
    <recommendedName>
        <fullName evidence="2">chitinase</fullName>
        <ecNumber evidence="2">3.2.1.14</ecNumber>
    </recommendedName>
</protein>
<dbReference type="Gene3D" id="2.10.10.20">
    <property type="entry name" value="Carbohydrate-binding module superfamily 5/12"/>
    <property type="match status" value="2"/>
</dbReference>
<dbReference type="SUPFAM" id="SSF54556">
    <property type="entry name" value="Chitinase insertion domain"/>
    <property type="match status" value="1"/>
</dbReference>
<evidence type="ECO:0000256" key="8">
    <source>
        <dbReference type="SAM" id="SignalP"/>
    </source>
</evidence>
<dbReference type="GO" id="GO:0005576">
    <property type="term" value="C:extracellular region"/>
    <property type="evidence" value="ECO:0007669"/>
    <property type="project" value="InterPro"/>
</dbReference>
<dbReference type="GO" id="GO:0030246">
    <property type="term" value="F:carbohydrate binding"/>
    <property type="evidence" value="ECO:0007669"/>
    <property type="project" value="InterPro"/>
</dbReference>
<proteinExistence type="predicted"/>
<keyword evidence="3" id="KW-0378">Hydrolase</keyword>
<sequence length="799" mass="86177">MQKGLRLSKVAGAMAALLMAGTAATAVAAPTHDKAVIGYLTQWEAWKGTDAGFSVKGEATHLNVDMDIYSILNFSFFGVAKDGSMHSGDLRNKSIYQPNAVQEPGPLLHPDVYSSWDFHILWGELEYIHEYPGNEPWQADALAKVKAQGFVKDGRGWKHEPTGITGQMPIPLKKEGGAPGLIELANQKGVKVMASIGGWSMSKHFPEMAADPVKKERFLKDVDALLALGFHGIDIDWEYPGSGGMNFTGTEADFANFEQLMEDIRERIGPDRLLTAAFKAVPAALEGFNWDRLVKSMDYFNMMTYDLNGGWSNVTGHNSPLYPYPEEEFEGLNLDTLKNWMVNVKGIPSQKINFGAAFYGRGVQTTESTAYLGAPTDKRNVNFSVDGPSVSAVDLDNWKAFEGQPNYNYIIKQTGWEHMWDANAEVPYAVKGKYFLSYDDPEAMRKKAQYIVDNDLGGIIVWQVHGDIQCKGTFVNYGTKLKQCTNLSSPLAEEIDKVFTNGNPTPGNTAPVLTVPGAQTADAGQVISFDVSATDKEGDRLTFTVTGADVVDNGNGTATVTYKAPNTSVDLTETITVTVSDGKKNAVKSVVVNVKGEAPLPGDNNPPVLTAPATAEVKSGETVVISVSATDKDGDALTFTADNGAVVTPTASGADIAFTAPEVTADTVVNLVVTVTDGKATDEATVAVTVKATEEPNPGNTWDPNKVYVGGDTVVFEGVTYKAKWWTKGEKPGTSAVWEAQGENPGPNPDPDPNPGTTWSASKVYVGGDEVTFNGEKYRAKWWTQGDEPGVPFGPWEKI</sequence>
<dbReference type="AlphaFoldDB" id="A0A0J1JIB2"/>
<dbReference type="InterPro" id="IPR017853">
    <property type="entry name" value="GH"/>
</dbReference>
<dbReference type="CDD" id="cd12215">
    <property type="entry name" value="ChiC_BD"/>
    <property type="match status" value="2"/>
</dbReference>
<feature type="region of interest" description="Disordered" evidence="7">
    <location>
        <begin position="730"/>
        <end position="762"/>
    </location>
</feature>
<dbReference type="InterPro" id="IPR003610">
    <property type="entry name" value="CBM5/12"/>
</dbReference>
<evidence type="ECO:0000256" key="1">
    <source>
        <dbReference type="ARBA" id="ARBA00000822"/>
    </source>
</evidence>
<dbReference type="EMBL" id="LDOV01000010">
    <property type="protein sequence ID" value="KLV01682.1"/>
    <property type="molecule type" value="Genomic_DNA"/>
</dbReference>
<accession>A0A0J1JIB2</accession>
<keyword evidence="5" id="KW-0119">Carbohydrate metabolism</keyword>
<dbReference type="PROSITE" id="PS51910">
    <property type="entry name" value="GH18_2"/>
    <property type="match status" value="1"/>
</dbReference>
<feature type="domain" description="GH18" evidence="9">
    <location>
        <begin position="34"/>
        <end position="502"/>
    </location>
</feature>
<dbReference type="InterPro" id="IPR013783">
    <property type="entry name" value="Ig-like_fold"/>
</dbReference>
<dbReference type="Pfam" id="PF00704">
    <property type="entry name" value="Glyco_hydro_18"/>
    <property type="match status" value="1"/>
</dbReference>
<dbReference type="Gene3D" id="3.20.20.80">
    <property type="entry name" value="Glycosidases"/>
    <property type="match status" value="1"/>
</dbReference>
<reference evidence="10 11" key="1">
    <citation type="submission" date="2015-05" db="EMBL/GenBank/DDBJ databases">
        <title>Photobacterium galathea sp. nov.</title>
        <authorList>
            <person name="Machado H."/>
            <person name="Gram L."/>
        </authorList>
    </citation>
    <scope>NUCLEOTIDE SEQUENCE [LARGE SCALE GENOMIC DNA]</scope>
    <source>
        <strain evidence="10 11">DSM 25995</strain>
    </source>
</reference>
<dbReference type="OrthoDB" id="9775889at2"/>
<dbReference type="PANTHER" id="PTHR11177">
    <property type="entry name" value="CHITINASE"/>
    <property type="match status" value="1"/>
</dbReference>
<feature type="chain" id="PRO_5005253595" description="chitinase" evidence="8">
    <location>
        <begin position="29"/>
        <end position="799"/>
    </location>
</feature>
<evidence type="ECO:0000259" key="9">
    <source>
        <dbReference type="PROSITE" id="PS51910"/>
    </source>
</evidence>
<comment type="catalytic activity">
    <reaction evidence="1">
        <text>Random endo-hydrolysis of N-acetyl-beta-D-glucosaminide (1-&gt;4)-beta-linkages in chitin and chitodextrins.</text>
        <dbReference type="EC" id="3.2.1.14"/>
    </reaction>
</comment>
<evidence type="ECO:0000313" key="10">
    <source>
        <dbReference type="EMBL" id="KLV01682.1"/>
    </source>
</evidence>
<dbReference type="SMART" id="SM00636">
    <property type="entry name" value="Glyco_18"/>
    <property type="match status" value="1"/>
</dbReference>
<dbReference type="GO" id="GO:0008843">
    <property type="term" value="F:endochitinase activity"/>
    <property type="evidence" value="ECO:0007669"/>
    <property type="project" value="UniProtKB-EC"/>
</dbReference>
<dbReference type="Pfam" id="PF02839">
    <property type="entry name" value="CBM_5_12"/>
    <property type="match status" value="2"/>
</dbReference>
<comment type="caution">
    <text evidence="10">The sequence shown here is derived from an EMBL/GenBank/DDBJ whole genome shotgun (WGS) entry which is preliminary data.</text>
</comment>
<dbReference type="SUPFAM" id="SSF51055">
    <property type="entry name" value="Carbohydrate binding domain"/>
    <property type="match status" value="2"/>
</dbReference>